<sequence length="614" mass="69691">MGTRASCGELQADSRGSGDTAQPQPRQQAARGSAAGAVYNREEGCPERMAGAQGQQFLISRTSCSPESAMAEQVALSRTQVCGILREELYQGDDFHQADTHIFIIMGASGFPGGSVVKNLPAMQETRVQSLSQEDLLEEGDLAKKKIYPTIWWLFRDGLLPEDTYIVGYARSRLTVADIRKQSEPFFKATPEEKSKLEEFFARNSYVAGQYDDTASYERLNSHINALHRGTQTNRLFYLALPPTVYEAVTKNIHETCMSQTGWNRIIVEKPFGKDLQSSNQLSNHIASLFHEDQIYRIDHYLGKEMVQNLMVLRFANRIFGPIWNRDNIACVILTFKEPFGTEGRGGYFDEFGIIRDVMQNHLLQMLCLVAMEKPASTDSDDVRDEKVKVLKCISEVQASNVVLGQYVGNPNGEGEATKGYLDDPTVPRGSTTATFAAAVLYVENERWDGVPFILRCGKALNERKAEVRLQFRDVAGDIFRQQCKRNELVIRVQPNEAVYTKMMTKKPGMFFNPEESELDLTYGNRYKNVKLPDAYERLILDVFCGSQMHFVRSDELREAWRIFTPLLHHIEREKARPIPYVYGSRGPVEADELMKRVGFQYEGTYKWVNPHKL</sequence>
<reference evidence="1" key="2">
    <citation type="submission" date="2025-08" db="UniProtKB">
        <authorList>
            <consortium name="Ensembl"/>
        </authorList>
    </citation>
    <scope>IDENTIFICATION</scope>
</reference>
<name>A0AC11C586_SHEEP</name>
<gene>
    <name evidence="1" type="primary">G6PD</name>
</gene>
<evidence type="ECO:0000313" key="1">
    <source>
        <dbReference type="Ensembl" id="ENSOARP00020024683.2"/>
    </source>
</evidence>
<proteinExistence type="predicted"/>
<organism evidence="1">
    <name type="scientific">Ovis aries</name>
    <name type="common">Sheep</name>
    <dbReference type="NCBI Taxonomy" id="9940"/>
    <lineage>
        <taxon>Eukaryota</taxon>
        <taxon>Metazoa</taxon>
        <taxon>Chordata</taxon>
        <taxon>Craniata</taxon>
        <taxon>Vertebrata</taxon>
        <taxon>Euteleostomi</taxon>
        <taxon>Mammalia</taxon>
        <taxon>Eutheria</taxon>
        <taxon>Laurasiatheria</taxon>
        <taxon>Artiodactyla</taxon>
        <taxon>Ruminantia</taxon>
        <taxon>Pecora</taxon>
        <taxon>Bovidae</taxon>
        <taxon>Caprinae</taxon>
        <taxon>Ovis</taxon>
    </lineage>
</organism>
<dbReference type="Ensembl" id="ENSOART00020029859.2">
    <property type="protein sequence ID" value="ENSOARP00020024683.2"/>
    <property type="gene ID" value="ENSOARG00020019292.2"/>
</dbReference>
<reference evidence="1" key="3">
    <citation type="submission" date="2025-09" db="UniProtKB">
        <authorList>
            <consortium name="Ensembl"/>
        </authorList>
    </citation>
    <scope>IDENTIFICATION</scope>
</reference>
<accession>A0AC11C586</accession>
<reference evidence="1" key="1">
    <citation type="submission" date="2020-11" db="EMBL/GenBank/DDBJ databases">
        <authorList>
            <person name="Davenport K.M."/>
            <person name="Bickhart D.M."/>
            <person name="Smith T.P.L."/>
            <person name="Murdoch B.M."/>
            <person name="Rosen B.D."/>
        </authorList>
    </citation>
    <scope>NUCLEOTIDE SEQUENCE [LARGE SCALE GENOMIC DNA]</scope>
    <source>
        <strain evidence="1">OAR_USU_Benz2616</strain>
    </source>
</reference>
<protein>
    <submittedName>
        <fullName evidence="1">Glucose-6-phosphate dehydrogenase</fullName>
    </submittedName>
</protein>